<dbReference type="AlphaFoldDB" id="A0A1D2LW12"/>
<sequence length="278" mass="31158">MKKTPFLFNYLSRIFSPRRIMAGKNQFNIWQLLFSLFLLVALLMVPITLQIGKMTTFNLSLIMPEPYNLSLKDSLNSVSNGTFKNGRLHADDVTTKTEQTLAAVDTTNQLPIVQGDDGPTLKGVKTAVVFQGKAVTIISNDLYRFSLPYTKDTSTADFRTAASFEKWVNQQWFKSNQSVIVPTLLLMAFIALLLTQLLTWLAVSFFISLVKRSKLSDIRSGKEVFAISTMLMGAPAIVTTLISLFTFNIMLFMTVLSFGLIAMVLAVFSITHFRIPKK</sequence>
<dbReference type="RefSeq" id="WP_069125757.1">
    <property type="nucleotide sequence ID" value="NZ_CP016839.1"/>
</dbReference>
<dbReference type="EMBL" id="CP023483">
    <property type="protein sequence ID" value="ATF26347.1"/>
    <property type="molecule type" value="Genomic_DNA"/>
</dbReference>
<keyword evidence="1" id="KW-1133">Transmembrane helix</keyword>
<evidence type="ECO:0000313" key="3">
    <source>
        <dbReference type="Proteomes" id="UP000243591"/>
    </source>
</evidence>
<keyword evidence="1" id="KW-0812">Transmembrane</keyword>
<evidence type="ECO:0000313" key="2">
    <source>
        <dbReference type="EMBL" id="ATF26347.1"/>
    </source>
</evidence>
<dbReference type="OrthoDB" id="2287686at2"/>
<feature type="transmembrane region" description="Helical" evidence="1">
    <location>
        <begin position="224"/>
        <end position="245"/>
    </location>
</feature>
<accession>A0A1D2LW12</accession>
<gene>
    <name evidence="2" type="ORF">CNY62_08130</name>
</gene>
<name>A0A1D2LW12_BROTH</name>
<proteinExistence type="predicted"/>
<dbReference type="Proteomes" id="UP000243591">
    <property type="component" value="Chromosome"/>
</dbReference>
<dbReference type="KEGG" id="bths:CNY62_08130"/>
<feature type="transmembrane region" description="Helical" evidence="1">
    <location>
        <begin position="251"/>
        <end position="273"/>
    </location>
</feature>
<evidence type="ECO:0000256" key="1">
    <source>
        <dbReference type="SAM" id="Phobius"/>
    </source>
</evidence>
<reference evidence="2 3" key="1">
    <citation type="submission" date="2017-09" db="EMBL/GenBank/DDBJ databases">
        <title>Complete Genome Sequences of Two Strains of the Meat Spoilage Bacterium Brochothrix thermosphacta Isolated from Ground Chicken.</title>
        <authorList>
            <person name="Paoli G.C."/>
            <person name="Wijey C."/>
            <person name="Chen C.-Y."/>
            <person name="Nguyen L."/>
            <person name="Yan X."/>
            <person name="Irwin P.L."/>
        </authorList>
    </citation>
    <scope>NUCLEOTIDE SEQUENCE [LARGE SCALE GENOMIC DNA]</scope>
    <source>
        <strain evidence="2 3">BI</strain>
    </source>
</reference>
<protein>
    <submittedName>
        <fullName evidence="2">DUF1189 domain-containing protein</fullName>
    </submittedName>
</protein>
<keyword evidence="1" id="KW-0472">Membrane</keyword>
<dbReference type="STRING" id="2756.BFR44_09170"/>
<keyword evidence="3" id="KW-1185">Reference proteome</keyword>
<feature type="transmembrane region" description="Helical" evidence="1">
    <location>
        <begin position="179"/>
        <end position="203"/>
    </location>
</feature>
<organism evidence="2 3">
    <name type="scientific">Brochothrix thermosphacta</name>
    <name type="common">Microbacterium thermosphactum</name>
    <dbReference type="NCBI Taxonomy" id="2756"/>
    <lineage>
        <taxon>Bacteria</taxon>
        <taxon>Bacillati</taxon>
        <taxon>Bacillota</taxon>
        <taxon>Bacilli</taxon>
        <taxon>Bacillales</taxon>
        <taxon>Listeriaceae</taxon>
        <taxon>Brochothrix</taxon>
    </lineage>
</organism>
<dbReference type="GeneID" id="66536931"/>